<keyword evidence="8" id="KW-0833">Ubl conjugation pathway</keyword>
<comment type="subcellular location">
    <subcellularLocation>
        <location evidence="2">Endomembrane system</location>
    </subcellularLocation>
</comment>
<feature type="compositionally biased region" description="Basic and acidic residues" evidence="12">
    <location>
        <begin position="259"/>
        <end position="271"/>
    </location>
</feature>
<evidence type="ECO:0000256" key="13">
    <source>
        <dbReference type="SAM" id="Phobius"/>
    </source>
</evidence>
<evidence type="ECO:0000256" key="4">
    <source>
        <dbReference type="ARBA" id="ARBA00012483"/>
    </source>
</evidence>
<evidence type="ECO:0000256" key="3">
    <source>
        <dbReference type="ARBA" id="ARBA00004906"/>
    </source>
</evidence>
<evidence type="ECO:0000256" key="10">
    <source>
        <dbReference type="ARBA" id="ARBA00023136"/>
    </source>
</evidence>
<keyword evidence="7 11" id="KW-0863">Zinc-finger</keyword>
<feature type="region of interest" description="Disordered" evidence="12">
    <location>
        <begin position="259"/>
        <end position="286"/>
    </location>
</feature>
<dbReference type="InterPro" id="IPR045103">
    <property type="entry name" value="RNF5/RNF185-like"/>
</dbReference>
<dbReference type="PROSITE" id="PS00518">
    <property type="entry name" value="ZF_RING_1"/>
    <property type="match status" value="1"/>
</dbReference>
<dbReference type="SMART" id="SM00184">
    <property type="entry name" value="RING"/>
    <property type="match status" value="1"/>
</dbReference>
<dbReference type="PROSITE" id="PS50089">
    <property type="entry name" value="ZF_RING_2"/>
    <property type="match status" value="1"/>
</dbReference>
<feature type="compositionally biased region" description="Polar residues" evidence="12">
    <location>
        <begin position="74"/>
        <end position="84"/>
    </location>
</feature>
<dbReference type="SUPFAM" id="SSF57850">
    <property type="entry name" value="RING/U-box"/>
    <property type="match status" value="1"/>
</dbReference>
<accession>A0ABQ8ETJ1</accession>
<sequence>MDADEATTAALESTENNSGQSLSGIEMDTATTATLMDSSSEKTREAVLCRPVADVPSVEPTSHPSMTMADPISGNPSSTTESGASTIDVSGIEHLHSEHENEHGNEQLKKSSTAYSYSASNLRQRHIPLRESVLPLSQTSQHMPRSDGRSSPPEQALNSGENTATAQSAGSSEVPHSDINGHQSSEATPKQPELDVNEGGLFECNICLDMASNPVVTLCGHLFCWSCLHQWLSSRLPASNTCPVCKAGVEKEKVIPIYVRGREPKDPREDSQLPNRPSGQRTEPVSNNPWDFTGLFNAGRGNIGNVHLGFGLMPFGIQFTMGQGHNIHNFHGGHQNGALGPTQQLQAFVSRLFLMVATLVLISIILY</sequence>
<feature type="compositionally biased region" description="Polar residues" evidence="12">
    <location>
        <begin position="272"/>
        <end position="286"/>
    </location>
</feature>
<feature type="domain" description="RING-type" evidence="14">
    <location>
        <begin position="204"/>
        <end position="246"/>
    </location>
</feature>
<feature type="compositionally biased region" description="Polar residues" evidence="12">
    <location>
        <begin position="10"/>
        <end position="38"/>
    </location>
</feature>
<feature type="compositionally biased region" description="Polar residues" evidence="12">
    <location>
        <begin position="152"/>
        <end position="171"/>
    </location>
</feature>
<evidence type="ECO:0000256" key="9">
    <source>
        <dbReference type="ARBA" id="ARBA00022833"/>
    </source>
</evidence>
<dbReference type="EC" id="2.3.2.27" evidence="4"/>
<evidence type="ECO:0000256" key="2">
    <source>
        <dbReference type="ARBA" id="ARBA00004308"/>
    </source>
</evidence>
<comment type="caution">
    <text evidence="15">The sequence shown here is derived from an EMBL/GenBank/DDBJ whole genome shotgun (WGS) entry which is preliminary data.</text>
</comment>
<evidence type="ECO:0000256" key="6">
    <source>
        <dbReference type="ARBA" id="ARBA00022723"/>
    </source>
</evidence>
<dbReference type="InterPro" id="IPR001841">
    <property type="entry name" value="Znf_RING"/>
</dbReference>
<protein>
    <recommendedName>
        <fullName evidence="4">RING-type E3 ubiquitin transferase</fullName>
        <ecNumber evidence="4">2.3.2.27</ecNumber>
    </recommendedName>
</protein>
<comment type="catalytic activity">
    <reaction evidence="1">
        <text>S-ubiquitinyl-[E2 ubiquitin-conjugating enzyme]-L-cysteine + [acceptor protein]-L-lysine = [E2 ubiquitin-conjugating enzyme]-L-cysteine + N(6)-ubiquitinyl-[acceptor protein]-L-lysine.</text>
        <dbReference type="EC" id="2.3.2.27"/>
    </reaction>
</comment>
<keyword evidence="16" id="KW-1185">Reference proteome</keyword>
<feature type="region of interest" description="Disordered" evidence="12">
    <location>
        <begin position="98"/>
        <end position="194"/>
    </location>
</feature>
<evidence type="ECO:0000256" key="12">
    <source>
        <dbReference type="SAM" id="MobiDB-lite"/>
    </source>
</evidence>
<keyword evidence="10 13" id="KW-0472">Membrane</keyword>
<evidence type="ECO:0000313" key="15">
    <source>
        <dbReference type="EMBL" id="KAH6586298.1"/>
    </source>
</evidence>
<name>A0ABQ8ETJ1_9FUNG</name>
<dbReference type="Gene3D" id="3.30.40.10">
    <property type="entry name" value="Zinc/RING finger domain, C3HC4 (zinc finger)"/>
    <property type="match status" value="1"/>
</dbReference>
<feature type="transmembrane region" description="Helical" evidence="13">
    <location>
        <begin position="348"/>
        <end position="366"/>
    </location>
</feature>
<keyword evidence="9" id="KW-0862">Zinc</keyword>
<proteinExistence type="predicted"/>
<evidence type="ECO:0000256" key="5">
    <source>
        <dbReference type="ARBA" id="ARBA00022679"/>
    </source>
</evidence>
<dbReference type="Proteomes" id="UP001648503">
    <property type="component" value="Unassembled WGS sequence"/>
</dbReference>
<organism evidence="15 16">
    <name type="scientific">Batrachochytrium salamandrivorans</name>
    <dbReference type="NCBI Taxonomy" id="1357716"/>
    <lineage>
        <taxon>Eukaryota</taxon>
        <taxon>Fungi</taxon>
        <taxon>Fungi incertae sedis</taxon>
        <taxon>Chytridiomycota</taxon>
        <taxon>Chytridiomycota incertae sedis</taxon>
        <taxon>Chytridiomycetes</taxon>
        <taxon>Rhizophydiales</taxon>
        <taxon>Rhizophydiales incertae sedis</taxon>
        <taxon>Batrachochytrium</taxon>
    </lineage>
</organism>
<comment type="pathway">
    <text evidence="3">Protein modification; protein ubiquitination.</text>
</comment>
<gene>
    <name evidence="15" type="ORF">BASA50_000762</name>
</gene>
<evidence type="ECO:0000256" key="11">
    <source>
        <dbReference type="PROSITE-ProRule" id="PRU00175"/>
    </source>
</evidence>
<reference evidence="15 16" key="1">
    <citation type="submission" date="2021-02" db="EMBL/GenBank/DDBJ databases">
        <title>Variation within the Batrachochytrium salamandrivorans European outbreak.</title>
        <authorList>
            <person name="Kelly M."/>
            <person name="Pasmans F."/>
            <person name="Shea T.P."/>
            <person name="Munoz J.F."/>
            <person name="Carranza S."/>
            <person name="Cuomo C.A."/>
            <person name="Martel A."/>
        </authorList>
    </citation>
    <scope>NUCLEOTIDE SEQUENCE [LARGE SCALE GENOMIC DNA]</scope>
    <source>
        <strain evidence="15 16">AMFP18/2</strain>
    </source>
</reference>
<evidence type="ECO:0000259" key="14">
    <source>
        <dbReference type="PROSITE" id="PS50089"/>
    </source>
</evidence>
<keyword evidence="6" id="KW-0479">Metal-binding</keyword>
<feature type="region of interest" description="Disordered" evidence="12">
    <location>
        <begin position="1"/>
        <end position="84"/>
    </location>
</feature>
<evidence type="ECO:0000256" key="1">
    <source>
        <dbReference type="ARBA" id="ARBA00000900"/>
    </source>
</evidence>
<feature type="compositionally biased region" description="Basic and acidic residues" evidence="12">
    <location>
        <begin position="98"/>
        <end position="109"/>
    </location>
</feature>
<dbReference type="InterPro" id="IPR017907">
    <property type="entry name" value="Znf_RING_CS"/>
</dbReference>
<keyword evidence="13" id="KW-1133">Transmembrane helix</keyword>
<keyword evidence="13" id="KW-0812">Transmembrane</keyword>
<dbReference type="InterPro" id="IPR013083">
    <property type="entry name" value="Znf_RING/FYVE/PHD"/>
</dbReference>
<feature type="compositionally biased region" description="Low complexity" evidence="12">
    <location>
        <begin position="110"/>
        <end position="120"/>
    </location>
</feature>
<evidence type="ECO:0000256" key="8">
    <source>
        <dbReference type="ARBA" id="ARBA00022786"/>
    </source>
</evidence>
<evidence type="ECO:0000313" key="16">
    <source>
        <dbReference type="Proteomes" id="UP001648503"/>
    </source>
</evidence>
<dbReference type="Pfam" id="PF13923">
    <property type="entry name" value="zf-C3HC4_2"/>
    <property type="match status" value="1"/>
</dbReference>
<keyword evidence="5" id="KW-0808">Transferase</keyword>
<evidence type="ECO:0000256" key="7">
    <source>
        <dbReference type="ARBA" id="ARBA00022771"/>
    </source>
</evidence>
<dbReference type="EMBL" id="JAFCIX010000575">
    <property type="protein sequence ID" value="KAH6586298.1"/>
    <property type="molecule type" value="Genomic_DNA"/>
</dbReference>
<dbReference type="PANTHER" id="PTHR12313">
    <property type="entry name" value="E3 UBIQUITIN-PROTEIN LIGASE RNF5-RELATED"/>
    <property type="match status" value="1"/>
</dbReference>